<feature type="region of interest" description="Disordered" evidence="1">
    <location>
        <begin position="1"/>
        <end position="26"/>
    </location>
</feature>
<gene>
    <name evidence="2" type="ORF">F511_18749</name>
</gene>
<evidence type="ECO:0000313" key="3">
    <source>
        <dbReference type="Proteomes" id="UP000250235"/>
    </source>
</evidence>
<name>A0A2Z7B8F0_9LAMI</name>
<proteinExistence type="predicted"/>
<feature type="region of interest" description="Disordered" evidence="1">
    <location>
        <begin position="59"/>
        <end position="81"/>
    </location>
</feature>
<accession>A0A2Z7B8F0</accession>
<dbReference type="EMBL" id="KV010174">
    <property type="protein sequence ID" value="KZV28127.1"/>
    <property type="molecule type" value="Genomic_DNA"/>
</dbReference>
<sequence length="230" mass="25064">MISGSATSVNSTGVKPRFPAVEGKTPDEGVSDLVVDRIGVNYRNLPRRAGLLEYRLEPGTSASENRKPKIGNRPPGAAARGGAMRSIIARAGRAHAARVTAEDCAPVAHRRRRVARLDKHRRAPVRAPGRAPLREWRPDGWLFAQAVAHAGRPLATRLRRPAAHPAHWSHMLPDGGRRLAPLLRRLVERWAHGGRWLRRACRGVARAAAVNFRGGGAAASLPPLRRCRDG</sequence>
<feature type="compositionally biased region" description="Polar residues" evidence="1">
    <location>
        <begin position="1"/>
        <end position="13"/>
    </location>
</feature>
<keyword evidence="3" id="KW-1185">Reference proteome</keyword>
<feature type="compositionally biased region" description="Low complexity" evidence="1">
    <location>
        <begin position="71"/>
        <end position="81"/>
    </location>
</feature>
<protein>
    <submittedName>
        <fullName evidence="2">Uncharacterized protein</fullName>
    </submittedName>
</protein>
<evidence type="ECO:0000256" key="1">
    <source>
        <dbReference type="SAM" id="MobiDB-lite"/>
    </source>
</evidence>
<dbReference type="Proteomes" id="UP000250235">
    <property type="component" value="Unassembled WGS sequence"/>
</dbReference>
<organism evidence="2 3">
    <name type="scientific">Dorcoceras hygrometricum</name>
    <dbReference type="NCBI Taxonomy" id="472368"/>
    <lineage>
        <taxon>Eukaryota</taxon>
        <taxon>Viridiplantae</taxon>
        <taxon>Streptophyta</taxon>
        <taxon>Embryophyta</taxon>
        <taxon>Tracheophyta</taxon>
        <taxon>Spermatophyta</taxon>
        <taxon>Magnoliopsida</taxon>
        <taxon>eudicotyledons</taxon>
        <taxon>Gunneridae</taxon>
        <taxon>Pentapetalae</taxon>
        <taxon>asterids</taxon>
        <taxon>lamiids</taxon>
        <taxon>Lamiales</taxon>
        <taxon>Gesneriaceae</taxon>
        <taxon>Didymocarpoideae</taxon>
        <taxon>Trichosporeae</taxon>
        <taxon>Loxocarpinae</taxon>
        <taxon>Dorcoceras</taxon>
    </lineage>
</organism>
<reference evidence="2 3" key="1">
    <citation type="journal article" date="2015" name="Proc. Natl. Acad. Sci. U.S.A.">
        <title>The resurrection genome of Boea hygrometrica: A blueprint for survival of dehydration.</title>
        <authorList>
            <person name="Xiao L."/>
            <person name="Yang G."/>
            <person name="Zhang L."/>
            <person name="Yang X."/>
            <person name="Zhao S."/>
            <person name="Ji Z."/>
            <person name="Zhou Q."/>
            <person name="Hu M."/>
            <person name="Wang Y."/>
            <person name="Chen M."/>
            <person name="Xu Y."/>
            <person name="Jin H."/>
            <person name="Xiao X."/>
            <person name="Hu G."/>
            <person name="Bao F."/>
            <person name="Hu Y."/>
            <person name="Wan P."/>
            <person name="Li L."/>
            <person name="Deng X."/>
            <person name="Kuang T."/>
            <person name="Xiang C."/>
            <person name="Zhu J.K."/>
            <person name="Oliver M.J."/>
            <person name="He Y."/>
        </authorList>
    </citation>
    <scope>NUCLEOTIDE SEQUENCE [LARGE SCALE GENOMIC DNA]</scope>
    <source>
        <strain evidence="3">cv. XS01</strain>
    </source>
</reference>
<evidence type="ECO:0000313" key="2">
    <source>
        <dbReference type="EMBL" id="KZV28127.1"/>
    </source>
</evidence>
<dbReference type="AlphaFoldDB" id="A0A2Z7B8F0"/>